<keyword evidence="3" id="KW-1185">Reference proteome</keyword>
<evidence type="ECO:0000313" key="3">
    <source>
        <dbReference type="Proteomes" id="UP000702425"/>
    </source>
</evidence>
<feature type="transmembrane region" description="Helical" evidence="1">
    <location>
        <begin position="49"/>
        <end position="72"/>
    </location>
</feature>
<evidence type="ECO:0000256" key="1">
    <source>
        <dbReference type="SAM" id="Phobius"/>
    </source>
</evidence>
<keyword evidence="1" id="KW-0472">Membrane</keyword>
<dbReference type="Proteomes" id="UP000702425">
    <property type="component" value="Unassembled WGS sequence"/>
</dbReference>
<keyword evidence="1" id="KW-1133">Transmembrane helix</keyword>
<keyword evidence="1" id="KW-0812">Transmembrane</keyword>
<protein>
    <submittedName>
        <fullName evidence="2">Uncharacterized protein</fullName>
    </submittedName>
</protein>
<evidence type="ECO:0000313" key="2">
    <source>
        <dbReference type="EMBL" id="NQE36418.1"/>
    </source>
</evidence>
<dbReference type="RefSeq" id="WP_172190328.1">
    <property type="nucleotide sequence ID" value="NZ_CAWPPK010000301.1"/>
</dbReference>
<feature type="transmembrane region" description="Helical" evidence="1">
    <location>
        <begin position="84"/>
        <end position="105"/>
    </location>
</feature>
<feature type="transmembrane region" description="Helical" evidence="1">
    <location>
        <begin position="7"/>
        <end position="29"/>
    </location>
</feature>
<organism evidence="2 3">
    <name type="scientific">Microcoleus asticus IPMA8</name>
    <dbReference type="NCBI Taxonomy" id="2563858"/>
    <lineage>
        <taxon>Bacteria</taxon>
        <taxon>Bacillati</taxon>
        <taxon>Cyanobacteriota</taxon>
        <taxon>Cyanophyceae</taxon>
        <taxon>Oscillatoriophycideae</taxon>
        <taxon>Oscillatoriales</taxon>
        <taxon>Microcoleaceae</taxon>
        <taxon>Microcoleus</taxon>
        <taxon>Microcoleus asticus</taxon>
    </lineage>
</organism>
<dbReference type="EMBL" id="SRRZ01000084">
    <property type="protein sequence ID" value="NQE36418.1"/>
    <property type="molecule type" value="Genomic_DNA"/>
</dbReference>
<name>A0ABX2D3K7_9CYAN</name>
<comment type="caution">
    <text evidence="2">The sequence shown here is derived from an EMBL/GenBank/DDBJ whole genome shotgun (WGS) entry which is preliminary data.</text>
</comment>
<feature type="transmembrane region" description="Helical" evidence="1">
    <location>
        <begin position="111"/>
        <end position="131"/>
    </location>
</feature>
<proteinExistence type="predicted"/>
<sequence length="177" mass="19790">MANYRIVFLLNTLAVLLVGVVSFALNWFGSSVKGLFSPPCLATYPGAGFFFLMFQMLFYFSVMVCVFSFGLLRTTQPSRPENQFILGSAIVTGFFLFNEVFRTHVHLGRAGFPKVTIVIMYAVAAAVYGLTFRRQIKSTPYFLLVRGVGLLFWAFFAEALPLKDETIFSLLEGIPSC</sequence>
<gene>
    <name evidence="2" type="ORF">E5S67_04183</name>
</gene>
<reference evidence="2 3" key="1">
    <citation type="journal article" date="2020" name="Sci. Rep.">
        <title>A novel cyanobacterial geosmin producer, revising GeoA distribution and dispersion patterns in Bacteria.</title>
        <authorList>
            <person name="Churro C."/>
            <person name="Semedo-Aguiar A.P."/>
            <person name="Silva A.D."/>
            <person name="Pereira-Leal J.B."/>
            <person name="Leite R.B."/>
        </authorList>
    </citation>
    <scope>NUCLEOTIDE SEQUENCE [LARGE SCALE GENOMIC DNA]</scope>
    <source>
        <strain evidence="2 3">IPMA8</strain>
    </source>
</reference>
<feature type="transmembrane region" description="Helical" evidence="1">
    <location>
        <begin position="143"/>
        <end position="162"/>
    </location>
</feature>
<accession>A0ABX2D3K7</accession>